<name>A0A5N5SQT5_9CRUS</name>
<dbReference type="Pfam" id="PF23583">
    <property type="entry name" value="EF_HAND_2_PLCG"/>
    <property type="match status" value="1"/>
</dbReference>
<evidence type="ECO:0000256" key="4">
    <source>
        <dbReference type="ARBA" id="ARBA00022443"/>
    </source>
</evidence>
<evidence type="ECO:0000259" key="18">
    <source>
        <dbReference type="PROSITE" id="PS50004"/>
    </source>
</evidence>
<dbReference type="InterPro" id="IPR057061">
    <property type="entry name" value="PLCG_EF-hand_2"/>
</dbReference>
<dbReference type="CDD" id="cd08592">
    <property type="entry name" value="PI-PLCc_gamma"/>
    <property type="match status" value="1"/>
</dbReference>
<keyword evidence="6 14" id="KW-0378">Hydrolase</keyword>
<keyword evidence="4 13" id="KW-0728">SH3 domain</keyword>
<evidence type="ECO:0000256" key="13">
    <source>
        <dbReference type="PROSITE-ProRule" id="PRU00192"/>
    </source>
</evidence>
<evidence type="ECO:0000313" key="20">
    <source>
        <dbReference type="EMBL" id="KAB7496009.1"/>
    </source>
</evidence>
<dbReference type="Gene3D" id="2.30.29.30">
    <property type="entry name" value="Pleckstrin-homology domain (PH domain)/Phosphotyrosine-binding domain (PTB)"/>
    <property type="match status" value="1"/>
</dbReference>
<gene>
    <name evidence="20" type="primary">PLCG1</name>
    <name evidence="20" type="ORF">Anas_05348</name>
</gene>
<dbReference type="InterPro" id="IPR001711">
    <property type="entry name" value="PLipase_C_Pinositol-sp_Y"/>
</dbReference>
<keyword evidence="9 12" id="KW-0727">SH2 domain</keyword>
<dbReference type="Gene3D" id="1.10.238.10">
    <property type="entry name" value="EF-hand"/>
    <property type="match status" value="1"/>
</dbReference>
<dbReference type="AlphaFoldDB" id="A0A5N5SQT5"/>
<dbReference type="Gene3D" id="2.30.30.40">
    <property type="entry name" value="SH3 Domains"/>
    <property type="match status" value="1"/>
</dbReference>
<dbReference type="SMART" id="SM00148">
    <property type="entry name" value="PLCXc"/>
    <property type="match status" value="1"/>
</dbReference>
<dbReference type="SUPFAM" id="SSF47473">
    <property type="entry name" value="EF-hand"/>
    <property type="match status" value="1"/>
</dbReference>
<dbReference type="InterPro" id="IPR011992">
    <property type="entry name" value="EF-hand-dom_pair"/>
</dbReference>
<evidence type="ECO:0000256" key="9">
    <source>
        <dbReference type="ARBA" id="ARBA00022999"/>
    </source>
</evidence>
<evidence type="ECO:0000256" key="3">
    <source>
        <dbReference type="ARBA" id="ARBA00012368"/>
    </source>
</evidence>
<dbReference type="InterPro" id="IPR001192">
    <property type="entry name" value="PI-PLC_fam"/>
</dbReference>
<feature type="compositionally biased region" description="Acidic residues" evidence="15">
    <location>
        <begin position="511"/>
        <end position="525"/>
    </location>
</feature>
<reference evidence="20 21" key="1">
    <citation type="journal article" date="2019" name="PLoS Biol.">
        <title>Sex chromosomes control vertical transmission of feminizing Wolbachia symbionts in an isopod.</title>
        <authorList>
            <person name="Becking T."/>
            <person name="Chebbi M.A."/>
            <person name="Giraud I."/>
            <person name="Moumen B."/>
            <person name="Laverre T."/>
            <person name="Caubet Y."/>
            <person name="Peccoud J."/>
            <person name="Gilbert C."/>
            <person name="Cordaux R."/>
        </authorList>
    </citation>
    <scope>NUCLEOTIDE SEQUENCE [LARGE SCALE GENOMIC DNA]</scope>
    <source>
        <strain evidence="20">ANa2</strain>
        <tissue evidence="20">Whole body excluding digestive tract and cuticle</tissue>
    </source>
</reference>
<evidence type="ECO:0000256" key="8">
    <source>
        <dbReference type="ARBA" id="ARBA00022963"/>
    </source>
</evidence>
<evidence type="ECO:0000256" key="2">
    <source>
        <dbReference type="ARBA" id="ARBA00001913"/>
    </source>
</evidence>
<evidence type="ECO:0000256" key="15">
    <source>
        <dbReference type="SAM" id="MobiDB-lite"/>
    </source>
</evidence>
<dbReference type="SUPFAM" id="SSF50044">
    <property type="entry name" value="SH3-domain"/>
    <property type="match status" value="1"/>
</dbReference>
<dbReference type="InterPro" id="IPR000909">
    <property type="entry name" value="PLipase_C_PInositol-sp_X_dom"/>
</dbReference>
<dbReference type="InterPro" id="IPR035892">
    <property type="entry name" value="C2_domain_sf"/>
</dbReference>
<dbReference type="Gene3D" id="3.20.20.190">
    <property type="entry name" value="Phosphatidylinositol (PI) phosphodiesterase"/>
    <property type="match status" value="2"/>
</dbReference>
<feature type="region of interest" description="Disordered" evidence="15">
    <location>
        <begin position="1188"/>
        <end position="1214"/>
    </location>
</feature>
<dbReference type="PROSITE" id="PS50002">
    <property type="entry name" value="SH3"/>
    <property type="match status" value="1"/>
</dbReference>
<keyword evidence="8 14" id="KW-0442">Lipid degradation</keyword>
<dbReference type="PRINTS" id="PR00401">
    <property type="entry name" value="SH2DOMAIN"/>
</dbReference>
<dbReference type="Pfam" id="PF00388">
    <property type="entry name" value="PI-PLC-X"/>
    <property type="match status" value="1"/>
</dbReference>
<dbReference type="Gene3D" id="2.60.40.150">
    <property type="entry name" value="C2 domain"/>
    <property type="match status" value="1"/>
</dbReference>
<dbReference type="PRINTS" id="PR00390">
    <property type="entry name" value="PHPHLIPASEC"/>
</dbReference>
<dbReference type="InterPro" id="IPR001452">
    <property type="entry name" value="SH3_domain"/>
</dbReference>
<dbReference type="InterPro" id="IPR036860">
    <property type="entry name" value="SH2_dom_sf"/>
</dbReference>
<feature type="domain" description="PI-PLC Y-box" evidence="19">
    <location>
        <begin position="960"/>
        <end position="1020"/>
    </location>
</feature>
<keyword evidence="5" id="KW-0677">Repeat</keyword>
<evidence type="ECO:0000259" key="16">
    <source>
        <dbReference type="PROSITE" id="PS50001"/>
    </source>
</evidence>
<feature type="region of interest" description="Disordered" evidence="15">
    <location>
        <begin position="511"/>
        <end position="539"/>
    </location>
</feature>
<dbReference type="SMART" id="SM00149">
    <property type="entry name" value="PLCYc"/>
    <property type="match status" value="1"/>
</dbReference>
<dbReference type="PANTHER" id="PTHR10336">
    <property type="entry name" value="PHOSPHOINOSITIDE-SPECIFIC PHOSPHOLIPASE C FAMILY PROTEIN"/>
    <property type="match status" value="1"/>
</dbReference>
<feature type="domain" description="SH3" evidence="17">
    <location>
        <begin position="781"/>
        <end position="841"/>
    </location>
</feature>
<dbReference type="Pfam" id="PF00387">
    <property type="entry name" value="PI-PLC-Y"/>
    <property type="match status" value="1"/>
</dbReference>
<dbReference type="PROSITE" id="PS50001">
    <property type="entry name" value="SH2"/>
    <property type="match status" value="2"/>
</dbReference>
<dbReference type="GO" id="GO:0004435">
    <property type="term" value="F:phosphatidylinositol-4,5-bisphosphate phospholipase C activity"/>
    <property type="evidence" value="ECO:0007669"/>
    <property type="project" value="UniProtKB-EC"/>
</dbReference>
<keyword evidence="7" id="KW-0106">Calcium</keyword>
<evidence type="ECO:0000259" key="19">
    <source>
        <dbReference type="PROSITE" id="PS50008"/>
    </source>
</evidence>
<protein>
    <recommendedName>
        <fullName evidence="3 14">Phosphoinositide phospholipase C</fullName>
        <ecNumber evidence="3 14">3.1.4.11</ecNumber>
    </recommendedName>
</protein>
<feature type="domain" description="SH2" evidence="16">
    <location>
        <begin position="663"/>
        <end position="752"/>
    </location>
</feature>
<dbReference type="Proteomes" id="UP000326759">
    <property type="component" value="Unassembled WGS sequence"/>
</dbReference>
<dbReference type="Gene3D" id="3.30.505.10">
    <property type="entry name" value="SH2 domain"/>
    <property type="match status" value="2"/>
</dbReference>
<keyword evidence="10 14" id="KW-0443">Lipid metabolism</keyword>
<dbReference type="InterPro" id="IPR017946">
    <property type="entry name" value="PLC-like_Pdiesterase_TIM-brl"/>
</dbReference>
<dbReference type="GO" id="GO:0051209">
    <property type="term" value="P:release of sequestered calcium ion into cytosol"/>
    <property type="evidence" value="ECO:0007669"/>
    <property type="project" value="TreeGrafter"/>
</dbReference>
<dbReference type="InterPro" id="IPR036028">
    <property type="entry name" value="SH3-like_dom_sf"/>
</dbReference>
<dbReference type="GO" id="GO:0048015">
    <property type="term" value="P:phosphatidylinositol-mediated signaling"/>
    <property type="evidence" value="ECO:0007669"/>
    <property type="project" value="TreeGrafter"/>
</dbReference>
<dbReference type="FunFam" id="2.30.30.40:FF:000119">
    <property type="entry name" value="1-phosphatidylinositol 4,5-bisphosphate phosphodiesterase gamma"/>
    <property type="match status" value="1"/>
</dbReference>
<comment type="catalytic activity">
    <reaction evidence="1 14">
        <text>a 1,2-diacyl-sn-glycero-3-phospho-(1D-myo-inositol-4,5-bisphosphate) + H2O = 1D-myo-inositol 1,4,5-trisphosphate + a 1,2-diacyl-sn-glycerol + H(+)</text>
        <dbReference type="Rhea" id="RHEA:33179"/>
        <dbReference type="ChEBI" id="CHEBI:15377"/>
        <dbReference type="ChEBI" id="CHEBI:15378"/>
        <dbReference type="ChEBI" id="CHEBI:17815"/>
        <dbReference type="ChEBI" id="CHEBI:58456"/>
        <dbReference type="ChEBI" id="CHEBI:203600"/>
        <dbReference type="EC" id="3.1.4.11"/>
    </reaction>
</comment>
<feature type="compositionally biased region" description="Polar residues" evidence="15">
    <location>
        <begin position="1188"/>
        <end position="1208"/>
    </location>
</feature>
<dbReference type="GO" id="GO:0016042">
    <property type="term" value="P:lipid catabolic process"/>
    <property type="evidence" value="ECO:0007669"/>
    <property type="project" value="UniProtKB-KW"/>
</dbReference>
<comment type="caution">
    <text evidence="20">The sequence shown here is derived from an EMBL/GenBank/DDBJ whole genome shotgun (WGS) entry which is preliminary data.</text>
</comment>
<evidence type="ECO:0000256" key="11">
    <source>
        <dbReference type="ARBA" id="ARBA00023224"/>
    </source>
</evidence>
<feature type="region of interest" description="Disordered" evidence="15">
    <location>
        <begin position="450"/>
        <end position="472"/>
    </location>
</feature>
<dbReference type="InterPro" id="IPR000980">
    <property type="entry name" value="SH2"/>
</dbReference>
<feature type="domain" description="SH2" evidence="16">
    <location>
        <begin position="551"/>
        <end position="652"/>
    </location>
</feature>
<dbReference type="InterPro" id="IPR011993">
    <property type="entry name" value="PH-like_dom_sf"/>
</dbReference>
<dbReference type="Pfam" id="PF00168">
    <property type="entry name" value="C2"/>
    <property type="match status" value="1"/>
</dbReference>
<evidence type="ECO:0000256" key="5">
    <source>
        <dbReference type="ARBA" id="ARBA00022737"/>
    </source>
</evidence>
<dbReference type="FunFam" id="3.30.505.10:FF:000011">
    <property type="entry name" value="1-phosphatidylinositol 4,5-bisphosphate phosphodiesterase gamma"/>
    <property type="match status" value="1"/>
</dbReference>
<dbReference type="SUPFAM" id="SSF51695">
    <property type="entry name" value="PLC-like phosphodiesterases"/>
    <property type="match status" value="1"/>
</dbReference>
<organism evidence="20 21">
    <name type="scientific">Armadillidium nasatum</name>
    <dbReference type="NCBI Taxonomy" id="96803"/>
    <lineage>
        <taxon>Eukaryota</taxon>
        <taxon>Metazoa</taxon>
        <taxon>Ecdysozoa</taxon>
        <taxon>Arthropoda</taxon>
        <taxon>Crustacea</taxon>
        <taxon>Multicrustacea</taxon>
        <taxon>Malacostraca</taxon>
        <taxon>Eumalacostraca</taxon>
        <taxon>Peracarida</taxon>
        <taxon>Isopoda</taxon>
        <taxon>Oniscidea</taxon>
        <taxon>Crinocheta</taxon>
        <taxon>Armadillidiidae</taxon>
        <taxon>Armadillidium</taxon>
    </lineage>
</organism>
<dbReference type="Pfam" id="PF00017">
    <property type="entry name" value="SH2"/>
    <property type="match status" value="2"/>
</dbReference>
<dbReference type="FunFam" id="3.20.20.190:FF:000084">
    <property type="match status" value="1"/>
</dbReference>
<dbReference type="SUPFAM" id="SSF49562">
    <property type="entry name" value="C2 domain (Calcium/lipid-binding domain, CaLB)"/>
    <property type="match status" value="1"/>
</dbReference>
<evidence type="ECO:0000256" key="10">
    <source>
        <dbReference type="ARBA" id="ARBA00023098"/>
    </source>
</evidence>
<dbReference type="CDD" id="cd00275">
    <property type="entry name" value="C2_PLC_like"/>
    <property type="match status" value="1"/>
</dbReference>
<dbReference type="SUPFAM" id="SSF50729">
    <property type="entry name" value="PH domain-like"/>
    <property type="match status" value="1"/>
</dbReference>
<evidence type="ECO:0000259" key="17">
    <source>
        <dbReference type="PROSITE" id="PS50002"/>
    </source>
</evidence>
<accession>A0A5N5SQT5</accession>
<dbReference type="Pfam" id="PF00018">
    <property type="entry name" value="SH3_1"/>
    <property type="match status" value="1"/>
</dbReference>
<dbReference type="PROSITE" id="PS50008">
    <property type="entry name" value="PIPLC_Y_DOMAIN"/>
    <property type="match status" value="1"/>
</dbReference>
<evidence type="ECO:0000256" key="12">
    <source>
        <dbReference type="PROSITE-ProRule" id="PRU00191"/>
    </source>
</evidence>
<keyword evidence="11" id="KW-0807">Transducer</keyword>
<feature type="domain" description="C2" evidence="18">
    <location>
        <begin position="1016"/>
        <end position="1146"/>
    </location>
</feature>
<dbReference type="SMART" id="SM00239">
    <property type="entry name" value="C2"/>
    <property type="match status" value="1"/>
</dbReference>
<dbReference type="SUPFAM" id="SSF55550">
    <property type="entry name" value="SH2 domain"/>
    <property type="match status" value="2"/>
</dbReference>
<dbReference type="GO" id="GO:0010634">
    <property type="term" value="P:positive regulation of epithelial cell migration"/>
    <property type="evidence" value="ECO:0007669"/>
    <property type="project" value="TreeGrafter"/>
</dbReference>
<comment type="cofactor">
    <cofactor evidence="2">
        <name>Ca(2+)</name>
        <dbReference type="ChEBI" id="CHEBI:29108"/>
    </cofactor>
</comment>
<dbReference type="SMART" id="SM00252">
    <property type="entry name" value="SH2"/>
    <property type="match status" value="2"/>
</dbReference>
<dbReference type="GO" id="GO:0046488">
    <property type="term" value="P:phosphatidylinositol metabolic process"/>
    <property type="evidence" value="ECO:0007669"/>
    <property type="project" value="TreeGrafter"/>
</dbReference>
<evidence type="ECO:0000313" key="21">
    <source>
        <dbReference type="Proteomes" id="UP000326759"/>
    </source>
</evidence>
<dbReference type="GO" id="GO:0032587">
    <property type="term" value="C:ruffle membrane"/>
    <property type="evidence" value="ECO:0007669"/>
    <property type="project" value="TreeGrafter"/>
</dbReference>
<keyword evidence="21" id="KW-1185">Reference proteome</keyword>
<evidence type="ECO:0000256" key="7">
    <source>
        <dbReference type="ARBA" id="ARBA00022837"/>
    </source>
</evidence>
<dbReference type="SMART" id="SM00326">
    <property type="entry name" value="SH3"/>
    <property type="match status" value="1"/>
</dbReference>
<dbReference type="PROSITE" id="PS50007">
    <property type="entry name" value="PIPLC_X_DOMAIN"/>
    <property type="match status" value="1"/>
</dbReference>
<dbReference type="EC" id="3.1.4.11" evidence="3 14"/>
<proteinExistence type="predicted"/>
<dbReference type="GO" id="GO:0048468">
    <property type="term" value="P:cell development"/>
    <property type="evidence" value="ECO:0007669"/>
    <property type="project" value="UniProtKB-ARBA"/>
</dbReference>
<evidence type="ECO:0000256" key="6">
    <source>
        <dbReference type="ARBA" id="ARBA00022801"/>
    </source>
</evidence>
<dbReference type="InterPro" id="IPR000008">
    <property type="entry name" value="C2_dom"/>
</dbReference>
<dbReference type="EMBL" id="SEYY01021828">
    <property type="protein sequence ID" value="KAB7496009.1"/>
    <property type="molecule type" value="Genomic_DNA"/>
</dbReference>
<dbReference type="PROSITE" id="PS50004">
    <property type="entry name" value="C2"/>
    <property type="match status" value="1"/>
</dbReference>
<dbReference type="PANTHER" id="PTHR10336:SF159">
    <property type="entry name" value="1-PHOSPHATIDYLINOSITOL 4,5-BISPHOSPHATE PHOSPHODIESTERASE GAMMA"/>
    <property type="match status" value="1"/>
</dbReference>
<evidence type="ECO:0000256" key="14">
    <source>
        <dbReference type="RuleBase" id="RU361133"/>
    </source>
</evidence>
<dbReference type="OrthoDB" id="269822at2759"/>
<evidence type="ECO:0000256" key="1">
    <source>
        <dbReference type="ARBA" id="ARBA00001195"/>
    </source>
</evidence>
<sequence length="1214" mass="140837">MELIPPDGFENEGRAFRLERGMAVRKFCARKRPEQGHLMIRRETSYILFTGCQTGKDVITSLYDIKEVRRGKNSRDFEKWPIDARTHENSWCFVVFYGNEFKLKTLSVAMLSETECNDWLEGLHYLGAEAQSSPYIVRLQRSLRVEFYLMENQRNKVNLKNVSRFLPKIFYKMKESKLKSLFSQVDRIHREEINFDQFFDLLKKIIWEEQRIVLSKPLISSEPSLLDIYSKDGKIVDLEDFEKFLSEEQNEVNITDASQIIRNFIQDPQRNVQRPYFFVEEFAQYLYSKENEVWDGAHNTVTQDMTQPLSHYWIASSHNTYLTGDQLASESSTEAYARVLRQGCRCIELDCWNTPDGKIYIYHGLTFTSRIRFLDVIKTIKEHAFVSSEYPVILSIEDHCAIPQQREMARLFKEVFGDSLLTLPLLPNEKLMPSPEALKWKIILKHRKLPEGSDESTPVPTNIDEMGGETELSNSRKNGILYQRNPVDNSKWLPQLFVLVRDRICYSEERILEEEDDDDDDESQGGDERGADLSNGSQVDNFQERHLTEKWYHGRLAGGRTTAEELIQQYSYLGDGTFLVRLSENYVGDHSLSFWYKGKVNHCRIQTRYEGNTTHYYLKEEDSFKSIYELVRHYKIYPIRSSNVTTTLGEPVPQPYNYKKMEWYHSNLSREAAEDILRRIHQDGVFLVRPSTQEQGKFTVSFRAEGKINHCRISYEDNAFVIGTASFESLVDLIKYYQKNRLYRQVKLKYPISERFRRNLVELDNSDSTSQSRYVLEPSYVSNLCVKAKYPYKAKRADELTFPKHAIIQNVNKVEENWWRGDYGGRQQHWFPAVFVHEIEPQNNEEREDRQVLGPLQKGSFNISGAELDICPLSEPNRQCVSWVIKIKTQYSMLPIELGCTSQAEAQEWLEELKNVASRPDIVQSQREIEREGRVAKELSDLIVYFRCVNFDQLKHLVGMSRVYPKSVRFDSSNYLPIPMWNHGCQMVSMNYQTGDRAMQVNEGRFLQNGRCGYVLRPKFQFDPNYDPSDIDTLPSQSFLVLSLKILGARHLIKLSRGNISPLVEVEILGCDYDNAPKYSTKVISENGLCPVWCVPLEFTVHNPECAFIRFVVYDEDMFGEPNQIGQCTYPVTCLRQGFRSVPLKNAFSEEFELASLLIHLKMVQQEGSVADSDSHAATDVVRTFSGSSQLNNGIESETASRQNSQANGVEEAS</sequence>